<evidence type="ECO:0000313" key="2">
    <source>
        <dbReference type="EMBL" id="KAL0954904.1"/>
    </source>
</evidence>
<feature type="compositionally biased region" description="Pro residues" evidence="1">
    <location>
        <begin position="509"/>
        <end position="519"/>
    </location>
</feature>
<protein>
    <recommendedName>
        <fullName evidence="4">L-arabinokinase</fullName>
    </recommendedName>
</protein>
<feature type="region of interest" description="Disordered" evidence="1">
    <location>
        <begin position="367"/>
        <end position="496"/>
    </location>
</feature>
<reference evidence="3" key="1">
    <citation type="submission" date="2024-06" db="EMBL/GenBank/DDBJ databases">
        <title>Multi-omics analyses provide insights into the biosynthesis of the anticancer antibiotic pleurotin in Hohenbuehelia grisea.</title>
        <authorList>
            <person name="Weaver J.A."/>
            <person name="Alberti F."/>
        </authorList>
    </citation>
    <scope>NUCLEOTIDE SEQUENCE [LARGE SCALE GENOMIC DNA]</scope>
    <source>
        <strain evidence="3">T-177</strain>
    </source>
</reference>
<accession>A0ABR3JGP7</accession>
<keyword evidence="3" id="KW-1185">Reference proteome</keyword>
<feature type="compositionally biased region" description="Low complexity" evidence="1">
    <location>
        <begin position="262"/>
        <end position="287"/>
    </location>
</feature>
<dbReference type="PANTHER" id="PTHR38134">
    <property type="entry name" value="SLR1395 PROTEIN"/>
    <property type="match status" value="1"/>
</dbReference>
<comment type="caution">
    <text evidence="2">The sequence shown here is derived from an EMBL/GenBank/DDBJ whole genome shotgun (WGS) entry which is preliminary data.</text>
</comment>
<feature type="compositionally biased region" description="Polar residues" evidence="1">
    <location>
        <begin position="419"/>
        <end position="433"/>
    </location>
</feature>
<feature type="compositionally biased region" description="Polar residues" evidence="1">
    <location>
        <begin position="445"/>
        <end position="457"/>
    </location>
</feature>
<feature type="region of interest" description="Disordered" evidence="1">
    <location>
        <begin position="252"/>
        <end position="291"/>
    </location>
</feature>
<name>A0ABR3JGP7_9AGAR</name>
<feature type="compositionally biased region" description="Polar residues" evidence="1">
    <location>
        <begin position="474"/>
        <end position="486"/>
    </location>
</feature>
<evidence type="ECO:0000256" key="1">
    <source>
        <dbReference type="SAM" id="MobiDB-lite"/>
    </source>
</evidence>
<dbReference type="Proteomes" id="UP001556367">
    <property type="component" value="Unassembled WGS sequence"/>
</dbReference>
<proteinExistence type="predicted"/>
<feature type="region of interest" description="Disordered" evidence="1">
    <location>
        <begin position="508"/>
        <end position="541"/>
    </location>
</feature>
<organism evidence="2 3">
    <name type="scientific">Hohenbuehelia grisea</name>
    <dbReference type="NCBI Taxonomy" id="104357"/>
    <lineage>
        <taxon>Eukaryota</taxon>
        <taxon>Fungi</taxon>
        <taxon>Dikarya</taxon>
        <taxon>Basidiomycota</taxon>
        <taxon>Agaricomycotina</taxon>
        <taxon>Agaricomycetes</taxon>
        <taxon>Agaricomycetidae</taxon>
        <taxon>Agaricales</taxon>
        <taxon>Pleurotineae</taxon>
        <taxon>Pleurotaceae</taxon>
        <taxon>Hohenbuehelia</taxon>
    </lineage>
</organism>
<evidence type="ECO:0000313" key="3">
    <source>
        <dbReference type="Proteomes" id="UP001556367"/>
    </source>
</evidence>
<dbReference type="EMBL" id="JASNQZ010000007">
    <property type="protein sequence ID" value="KAL0954904.1"/>
    <property type="molecule type" value="Genomic_DNA"/>
</dbReference>
<feature type="region of interest" description="Disordered" evidence="1">
    <location>
        <begin position="737"/>
        <end position="756"/>
    </location>
</feature>
<sequence length="794" mass="85658">MNELVFAYYCSGHGYGHATRVSAFCCHLRALPEEHRPTIHIVSSAPKHVFADSIAMGVHYRFADIDPVIVQPLAYRVDREKSLEVLKKFLARKDDLLECERAWLVQANVQCVLSDAAFLACAAAKAAAIPSVLITNFTFDSVYSYLATTFLDAPDPDDQPFDHLRPPVPSFDVLVPDVPIPHSILDPLVKHIHRGYQHADMLLLLPGAIPIPSFVSVPSLPSTEWINLAVNMFEKHVVDHLSQPPSSYELHKPVPFPPYPDSPTLSSPSSSSSTSSLSSCSPITPTSKTGPVVITMHGRVIPRTVRPAPLLVRAPTPSGDYPEISVPSVYTPQGRASLLASLGVPPERHDPLTTKILIVSFGGQVFRRPTRTPSRAGSRDGSRAGSPEPFLTNGIGHRDYHHRHHHHHHKHHHQHRTRTNGTGSVDLKNTQPLANGHGLGIPNGLVSNGSSAGTSPIISPIPTAAHNPGLPPLQSGNGSSPTNTILPSRASPPEVVPRLATPSHIWIPGAPPVSKPPSSPVVGTGGGISRKSSLRSPPVPYVATIPPTPKGSDFKKFDAAFANAVIETPQEDLNGIYAAEENSEAYFDAEYEMDDGPLLLPDDSWIAVVCGVSKEQWNAAQADGEGGDLPEGFYVAPRDIYMPDLTAAGDVLLGKLGYGTVSECVDACTPFVYVSRPLFIEEHGLRLLLERDGVGVELARTDYEAGDWATAVNEAYMRGKTAKEDRRQKMAARMHRAASKDATQKAVEGDDGIPDRAKEGRQMALGVVNWVRSCTDSGILGEAGQRNNSEEVAL</sequence>
<dbReference type="InterPro" id="IPR053205">
    <property type="entry name" value="GHMP_kinase_L-arabinokinase"/>
</dbReference>
<feature type="compositionally biased region" description="Basic residues" evidence="1">
    <location>
        <begin position="399"/>
        <end position="418"/>
    </location>
</feature>
<dbReference type="Gene3D" id="3.40.50.2000">
    <property type="entry name" value="Glycogen Phosphorylase B"/>
    <property type="match status" value="1"/>
</dbReference>
<gene>
    <name evidence="2" type="ORF">HGRIS_003837</name>
</gene>
<evidence type="ECO:0008006" key="4">
    <source>
        <dbReference type="Google" id="ProtNLM"/>
    </source>
</evidence>
<dbReference type="PANTHER" id="PTHR38134:SF2">
    <property type="entry name" value="GALACTOKINASE"/>
    <property type="match status" value="1"/>
</dbReference>